<keyword evidence="2" id="KW-1185">Reference proteome</keyword>
<protein>
    <submittedName>
        <fullName evidence="1">Uncharacterized protein</fullName>
    </submittedName>
</protein>
<dbReference type="InterPro" id="IPR056209">
    <property type="entry name" value="SU10_adaptor"/>
</dbReference>
<name>A0A510XAH1_9GAMM</name>
<dbReference type="Proteomes" id="UP000321275">
    <property type="component" value="Unassembled WGS sequence"/>
</dbReference>
<gene>
    <name evidence="1" type="ORF">HPA02_27170</name>
</gene>
<sequence>MTFLELCQRLRQEVGAAGNGPASIGGQSGEYARLIGWVREAWREIQVERRRWRFAWAQGSVAVEPAFDQYPLPEDFEDWDEPTLRLGDKSLHALSWGEFRDRFRDPKGSVQYVSIAPDSTLRLNAFPESSSEITFEYWRSPQVLEEGGDVPRLPERYHMAIVYRAMLQYGLYENAPEVVQQARMNYRGVISTMEVTQLPEMSFGGPLA</sequence>
<dbReference type="EMBL" id="BJUK01000036">
    <property type="protein sequence ID" value="GEK48434.1"/>
    <property type="molecule type" value="Genomic_DNA"/>
</dbReference>
<organism evidence="1 2">
    <name type="scientific">Bisbaumannia pacifica</name>
    <dbReference type="NCBI Taxonomy" id="77098"/>
    <lineage>
        <taxon>Bacteria</taxon>
        <taxon>Pseudomonadati</taxon>
        <taxon>Pseudomonadota</taxon>
        <taxon>Gammaproteobacteria</taxon>
        <taxon>Oceanospirillales</taxon>
        <taxon>Halomonadaceae</taxon>
        <taxon>Bisbaumannia</taxon>
    </lineage>
</organism>
<dbReference type="Pfam" id="PF24175">
    <property type="entry name" value="SU10_adaptor"/>
    <property type="match status" value="1"/>
</dbReference>
<evidence type="ECO:0000313" key="1">
    <source>
        <dbReference type="EMBL" id="GEK48434.1"/>
    </source>
</evidence>
<dbReference type="OrthoDB" id="9181825at2"/>
<reference evidence="1 2" key="1">
    <citation type="submission" date="2019-07" db="EMBL/GenBank/DDBJ databases">
        <title>Whole genome shotgun sequence of Halomonas pacifica NBRC 102220.</title>
        <authorList>
            <person name="Hosoyama A."/>
            <person name="Uohara A."/>
            <person name="Ohji S."/>
            <person name="Ichikawa N."/>
        </authorList>
    </citation>
    <scope>NUCLEOTIDE SEQUENCE [LARGE SCALE GENOMIC DNA]</scope>
    <source>
        <strain evidence="1 2">NBRC 102220</strain>
    </source>
</reference>
<proteinExistence type="predicted"/>
<dbReference type="RefSeq" id="WP_146803765.1">
    <property type="nucleotide sequence ID" value="NZ_BJUK01000036.1"/>
</dbReference>
<comment type="caution">
    <text evidence="1">The sequence shown here is derived from an EMBL/GenBank/DDBJ whole genome shotgun (WGS) entry which is preliminary data.</text>
</comment>
<evidence type="ECO:0000313" key="2">
    <source>
        <dbReference type="Proteomes" id="UP000321275"/>
    </source>
</evidence>
<accession>A0A510XAH1</accession>
<dbReference type="AlphaFoldDB" id="A0A510XAH1"/>